<evidence type="ECO:0000256" key="3">
    <source>
        <dbReference type="ARBA" id="ARBA00022833"/>
    </source>
</evidence>
<dbReference type="Proteomes" id="UP000489600">
    <property type="component" value="Unassembled WGS sequence"/>
</dbReference>
<comment type="caution">
    <text evidence="7">The sequence shown here is derived from an EMBL/GenBank/DDBJ whole genome shotgun (WGS) entry which is preliminary data.</text>
</comment>
<keyword evidence="8" id="KW-1185">Reference proteome</keyword>
<dbReference type="PANTHER" id="PTHR34396">
    <property type="entry name" value="OS03G0264950 PROTEIN-RELATED"/>
    <property type="match status" value="1"/>
</dbReference>
<dbReference type="PANTHER" id="PTHR34396:SF25">
    <property type="entry name" value="BOUNDARY ELEMENT ASSOCIATED FACTOR"/>
    <property type="match status" value="1"/>
</dbReference>
<evidence type="ECO:0000256" key="2">
    <source>
        <dbReference type="ARBA" id="ARBA00022771"/>
    </source>
</evidence>
<dbReference type="SUPFAM" id="SSF57667">
    <property type="entry name" value="beta-beta-alpha zinc fingers"/>
    <property type="match status" value="1"/>
</dbReference>
<dbReference type="InterPro" id="IPR003656">
    <property type="entry name" value="Znf_BED"/>
</dbReference>
<evidence type="ECO:0000259" key="6">
    <source>
        <dbReference type="PROSITE" id="PS50808"/>
    </source>
</evidence>
<dbReference type="InterPro" id="IPR036236">
    <property type="entry name" value="Znf_C2H2_sf"/>
</dbReference>
<dbReference type="GO" id="GO:0008270">
    <property type="term" value="F:zinc ion binding"/>
    <property type="evidence" value="ECO:0007669"/>
    <property type="project" value="UniProtKB-KW"/>
</dbReference>
<proteinExistence type="predicted"/>
<evidence type="ECO:0000256" key="1">
    <source>
        <dbReference type="ARBA" id="ARBA00022723"/>
    </source>
</evidence>
<accession>A0A565BNH1</accession>
<dbReference type="OrthoDB" id="1745426at2759"/>
<feature type="compositionally biased region" description="Basic and acidic residues" evidence="5">
    <location>
        <begin position="134"/>
        <end position="143"/>
    </location>
</feature>
<dbReference type="GO" id="GO:0006357">
    <property type="term" value="P:regulation of transcription by RNA polymerase II"/>
    <property type="evidence" value="ECO:0007669"/>
    <property type="project" value="TreeGrafter"/>
</dbReference>
<keyword evidence="1" id="KW-0479">Metal-binding</keyword>
<sequence length="143" mass="15937">MEPEEPQQQKHGGGPNIGEEETKTGGGEETTPTVESAASKVPPGRKKSRAWQNFKKLENKYKAKCNHCGLEVCIRSASGVNTTTMLKHMERCKKLHPELDEIETVAGKRMKQATLLNQPKKDKNSEAVPSYLPYDKDDCRKGL</sequence>
<keyword evidence="2 4" id="KW-0863">Zinc-finger</keyword>
<feature type="region of interest" description="Disordered" evidence="5">
    <location>
        <begin position="114"/>
        <end position="143"/>
    </location>
</feature>
<evidence type="ECO:0000313" key="8">
    <source>
        <dbReference type="Proteomes" id="UP000489600"/>
    </source>
</evidence>
<evidence type="ECO:0000256" key="4">
    <source>
        <dbReference type="PROSITE-ProRule" id="PRU00027"/>
    </source>
</evidence>
<dbReference type="InterPro" id="IPR053031">
    <property type="entry name" value="Cuticle_assoc_protein"/>
</dbReference>
<dbReference type="Pfam" id="PF02892">
    <property type="entry name" value="zf-BED"/>
    <property type="match status" value="1"/>
</dbReference>
<organism evidence="7 8">
    <name type="scientific">Arabis nemorensis</name>
    <dbReference type="NCBI Taxonomy" id="586526"/>
    <lineage>
        <taxon>Eukaryota</taxon>
        <taxon>Viridiplantae</taxon>
        <taxon>Streptophyta</taxon>
        <taxon>Embryophyta</taxon>
        <taxon>Tracheophyta</taxon>
        <taxon>Spermatophyta</taxon>
        <taxon>Magnoliopsida</taxon>
        <taxon>eudicotyledons</taxon>
        <taxon>Gunneridae</taxon>
        <taxon>Pentapetalae</taxon>
        <taxon>rosids</taxon>
        <taxon>malvids</taxon>
        <taxon>Brassicales</taxon>
        <taxon>Brassicaceae</taxon>
        <taxon>Arabideae</taxon>
        <taxon>Arabis</taxon>
    </lineage>
</organism>
<feature type="domain" description="BED-type" evidence="6">
    <location>
        <begin position="45"/>
        <end position="103"/>
    </location>
</feature>
<dbReference type="GO" id="GO:0005634">
    <property type="term" value="C:nucleus"/>
    <property type="evidence" value="ECO:0007669"/>
    <property type="project" value="TreeGrafter"/>
</dbReference>
<keyword evidence="3" id="KW-0862">Zinc</keyword>
<dbReference type="EMBL" id="CABITT030000004">
    <property type="protein sequence ID" value="VVB02888.1"/>
    <property type="molecule type" value="Genomic_DNA"/>
</dbReference>
<dbReference type="GO" id="GO:1990837">
    <property type="term" value="F:sequence-specific double-stranded DNA binding"/>
    <property type="evidence" value="ECO:0007669"/>
    <property type="project" value="TreeGrafter"/>
</dbReference>
<dbReference type="AlphaFoldDB" id="A0A565BNH1"/>
<name>A0A565BNH1_9BRAS</name>
<reference evidence="7" key="1">
    <citation type="submission" date="2019-07" db="EMBL/GenBank/DDBJ databases">
        <authorList>
            <person name="Dittberner H."/>
        </authorList>
    </citation>
    <scope>NUCLEOTIDE SEQUENCE [LARGE SCALE GENOMIC DNA]</scope>
</reference>
<dbReference type="SMART" id="SM00614">
    <property type="entry name" value="ZnF_BED"/>
    <property type="match status" value="1"/>
</dbReference>
<evidence type="ECO:0000313" key="7">
    <source>
        <dbReference type="EMBL" id="VVB02888.1"/>
    </source>
</evidence>
<feature type="region of interest" description="Disordered" evidence="5">
    <location>
        <begin position="1"/>
        <end position="50"/>
    </location>
</feature>
<evidence type="ECO:0000256" key="5">
    <source>
        <dbReference type="SAM" id="MobiDB-lite"/>
    </source>
</evidence>
<protein>
    <recommendedName>
        <fullName evidence="6">BED-type domain-containing protein</fullName>
    </recommendedName>
</protein>
<gene>
    <name evidence="7" type="ORF">ANE_LOCUS13332</name>
</gene>
<dbReference type="PROSITE" id="PS50808">
    <property type="entry name" value="ZF_BED"/>
    <property type="match status" value="1"/>
</dbReference>